<reference evidence="2" key="1">
    <citation type="submission" date="2014-05" db="EMBL/GenBank/DDBJ databases">
        <authorList>
            <person name="Chronopoulou M."/>
        </authorList>
    </citation>
    <scope>NUCLEOTIDE SEQUENCE</scope>
    <source>
        <tissue evidence="2">Whole organism</tissue>
    </source>
</reference>
<sequence>MLRNISITFHPKKEDLSIGHLLHIYFSSGNKKLFPTINKLKELCTLHYIDFPTEFKYQSIVSKIGRRYRKSKCFPLQNYKNWCHEPVLISSASEDLDNASQEIVNNSQLNLSNVSYTSIETQTEDQGEELKNIKKQLKQCQDKHRQLLKYNRDKTLLQSINYVKKEKYDEAVQLIVSQKEDIKKLNSEVRELTYQLINCETFC</sequence>
<evidence type="ECO:0000313" key="2">
    <source>
        <dbReference type="EMBL" id="CDW18781.1"/>
    </source>
</evidence>
<feature type="coiled-coil region" evidence="1">
    <location>
        <begin position="123"/>
        <end position="195"/>
    </location>
</feature>
<organism evidence="2">
    <name type="scientific">Lepeophtheirus salmonis</name>
    <name type="common">Salmon louse</name>
    <name type="synonym">Caligus salmonis</name>
    <dbReference type="NCBI Taxonomy" id="72036"/>
    <lineage>
        <taxon>Eukaryota</taxon>
        <taxon>Metazoa</taxon>
        <taxon>Ecdysozoa</taxon>
        <taxon>Arthropoda</taxon>
        <taxon>Crustacea</taxon>
        <taxon>Multicrustacea</taxon>
        <taxon>Hexanauplia</taxon>
        <taxon>Copepoda</taxon>
        <taxon>Siphonostomatoida</taxon>
        <taxon>Caligidae</taxon>
        <taxon>Lepeophtheirus</taxon>
    </lineage>
</organism>
<keyword evidence="1" id="KW-0175">Coiled coil</keyword>
<proteinExistence type="predicted"/>
<name>A0A0K2SZX3_LEPSM</name>
<dbReference type="EMBL" id="HACA01001420">
    <property type="protein sequence ID" value="CDW18781.1"/>
    <property type="molecule type" value="Transcribed_RNA"/>
</dbReference>
<dbReference type="AlphaFoldDB" id="A0A0K2SZX3"/>
<protein>
    <submittedName>
        <fullName evidence="2">Uncharacterized protein</fullName>
    </submittedName>
</protein>
<evidence type="ECO:0000256" key="1">
    <source>
        <dbReference type="SAM" id="Coils"/>
    </source>
</evidence>
<accession>A0A0K2SZX3</accession>